<sequence length="91" mass="11103">MYHQSDSTWRRNSSRDDYHRDLLAKHITTVEALRRDMLDRRHKKTPLTVFREIPVPLLTGESFEQYKREFEKWLHTKNESFETLRNNPSQS</sequence>
<name>A0A2P4XA19_9STRA</name>
<accession>A0A2P4XA19</accession>
<dbReference type="EMBL" id="NCKW01015581">
    <property type="protein sequence ID" value="POM62403.1"/>
    <property type="molecule type" value="Genomic_DNA"/>
</dbReference>
<evidence type="ECO:0000313" key="1">
    <source>
        <dbReference type="EMBL" id="POM62403.1"/>
    </source>
</evidence>
<reference evidence="1 2" key="1">
    <citation type="journal article" date="2017" name="Genome Biol. Evol.">
        <title>Phytophthora megakarya and P. palmivora, closely related causal agents of cacao black pod rot, underwent increases in genome sizes and gene numbers by different mechanisms.</title>
        <authorList>
            <person name="Ali S.S."/>
            <person name="Shao J."/>
            <person name="Lary D.J."/>
            <person name="Kronmiller B."/>
            <person name="Shen D."/>
            <person name="Strem M.D."/>
            <person name="Amoako-Attah I."/>
            <person name="Akrofi A.Y."/>
            <person name="Begoude B.A."/>
            <person name="Ten Hoopen G.M."/>
            <person name="Coulibaly K."/>
            <person name="Kebe B.I."/>
            <person name="Melnick R.L."/>
            <person name="Guiltinan M.J."/>
            <person name="Tyler B.M."/>
            <person name="Meinhardt L.W."/>
            <person name="Bailey B.A."/>
        </authorList>
    </citation>
    <scope>NUCLEOTIDE SEQUENCE [LARGE SCALE GENOMIC DNA]</scope>
    <source>
        <strain evidence="2">sbr112.9</strain>
    </source>
</reference>
<organism evidence="1 2">
    <name type="scientific">Phytophthora palmivora</name>
    <dbReference type="NCBI Taxonomy" id="4796"/>
    <lineage>
        <taxon>Eukaryota</taxon>
        <taxon>Sar</taxon>
        <taxon>Stramenopiles</taxon>
        <taxon>Oomycota</taxon>
        <taxon>Peronosporomycetes</taxon>
        <taxon>Peronosporales</taxon>
        <taxon>Peronosporaceae</taxon>
        <taxon>Phytophthora</taxon>
    </lineage>
</organism>
<proteinExistence type="predicted"/>
<dbReference type="Proteomes" id="UP000237271">
    <property type="component" value="Unassembled WGS sequence"/>
</dbReference>
<dbReference type="OrthoDB" id="99816at2759"/>
<keyword evidence="2" id="KW-1185">Reference proteome</keyword>
<evidence type="ECO:0000313" key="2">
    <source>
        <dbReference type="Proteomes" id="UP000237271"/>
    </source>
</evidence>
<gene>
    <name evidence="1" type="ORF">PHPALM_28450</name>
</gene>
<protein>
    <submittedName>
        <fullName evidence="1">Uncharacterized protein</fullName>
    </submittedName>
</protein>
<comment type="caution">
    <text evidence="1">The sequence shown here is derived from an EMBL/GenBank/DDBJ whole genome shotgun (WGS) entry which is preliminary data.</text>
</comment>
<dbReference type="AlphaFoldDB" id="A0A2P4XA19"/>